<dbReference type="Pfam" id="PF04773">
    <property type="entry name" value="FecR"/>
    <property type="match status" value="1"/>
</dbReference>
<dbReference type="Gene3D" id="2.60.120.1440">
    <property type="match status" value="1"/>
</dbReference>
<keyword evidence="4" id="KW-1185">Reference proteome</keyword>
<proteinExistence type="predicted"/>
<dbReference type="RefSeq" id="WP_187318356.1">
    <property type="nucleotide sequence ID" value="NZ_JACSCY010000002.1"/>
</dbReference>
<evidence type="ECO:0000313" key="4">
    <source>
        <dbReference type="Proteomes" id="UP000622017"/>
    </source>
</evidence>
<evidence type="ECO:0000313" key="3">
    <source>
        <dbReference type="EMBL" id="MBC6610056.1"/>
    </source>
</evidence>
<organism evidence="3 4">
    <name type="scientific">Hymenobacter citatus</name>
    <dbReference type="NCBI Taxonomy" id="2763506"/>
    <lineage>
        <taxon>Bacteria</taxon>
        <taxon>Pseudomonadati</taxon>
        <taxon>Bacteroidota</taxon>
        <taxon>Cytophagia</taxon>
        <taxon>Cytophagales</taxon>
        <taxon>Hymenobacteraceae</taxon>
        <taxon>Hymenobacter</taxon>
    </lineage>
</organism>
<dbReference type="InterPro" id="IPR012373">
    <property type="entry name" value="Ferrdict_sens_TM"/>
</dbReference>
<dbReference type="Proteomes" id="UP000622017">
    <property type="component" value="Unassembled WGS sequence"/>
</dbReference>
<dbReference type="EMBL" id="JACSCY010000002">
    <property type="protein sequence ID" value="MBC6610056.1"/>
    <property type="molecule type" value="Genomic_DNA"/>
</dbReference>
<dbReference type="PANTHER" id="PTHR30273:SF2">
    <property type="entry name" value="PROTEIN FECR"/>
    <property type="match status" value="1"/>
</dbReference>
<evidence type="ECO:0000259" key="1">
    <source>
        <dbReference type="Pfam" id="PF04773"/>
    </source>
</evidence>
<dbReference type="PIRSF" id="PIRSF018266">
    <property type="entry name" value="FecR"/>
    <property type="match status" value="1"/>
</dbReference>
<sequence>MPETVTEAEFQLLLQRYLDGRCTPQERAAVERWYDCLEEPEGMQLPGQNQEAVEDAIWQRLATQNIPVPAETKVVRHPAAWWQAPTLRIAAALVLVAVALGLLWPAVRRNWAPAAPIAVTVANGWTQQTNTSQQPQAVRLPDNSRVTLHPGSSLRYPVALAGTRREVHLIGEAYFQVSKNPQRPFLVFTNQVVTTVLGTSFRVKAYHNAAQASVSVREGKVAVQTRAGADLSATPKRPAAAGVLLLPNQQAVYSAAKRRFTKELVAQPAVLVPQPFEFEERPVAEVLAALEKAYGVDIVYDRATLAHCTVSITFYDEPLFGKLDLLCKSLGASYSISDAQILLHSNGCQLVPAS</sequence>
<name>A0ABR7MG75_9BACT</name>
<dbReference type="Gene3D" id="3.55.50.30">
    <property type="match status" value="1"/>
</dbReference>
<feature type="domain" description="Protein FecR C-terminal" evidence="2">
    <location>
        <begin position="276"/>
        <end position="342"/>
    </location>
</feature>
<reference evidence="3 4" key="1">
    <citation type="submission" date="2020-08" db="EMBL/GenBank/DDBJ databases">
        <title>Hymenobacter sp.</title>
        <authorList>
            <person name="Kim M.K."/>
        </authorList>
    </citation>
    <scope>NUCLEOTIDE SEQUENCE [LARGE SCALE GENOMIC DNA]</scope>
    <source>
        <strain evidence="3 4">BT507</strain>
    </source>
</reference>
<protein>
    <submittedName>
        <fullName evidence="3">FecR domain-containing protein</fullName>
    </submittedName>
</protein>
<evidence type="ECO:0000259" key="2">
    <source>
        <dbReference type="Pfam" id="PF16344"/>
    </source>
</evidence>
<dbReference type="InterPro" id="IPR006860">
    <property type="entry name" value="FecR"/>
</dbReference>
<accession>A0ABR7MG75</accession>
<gene>
    <name evidence="3" type="ORF">H8B15_03925</name>
</gene>
<comment type="caution">
    <text evidence="3">The sequence shown here is derived from an EMBL/GenBank/DDBJ whole genome shotgun (WGS) entry which is preliminary data.</text>
</comment>
<dbReference type="Pfam" id="PF16344">
    <property type="entry name" value="FecR_C"/>
    <property type="match status" value="1"/>
</dbReference>
<dbReference type="InterPro" id="IPR032508">
    <property type="entry name" value="FecR_C"/>
</dbReference>
<feature type="domain" description="FecR protein" evidence="1">
    <location>
        <begin position="133"/>
        <end position="221"/>
    </location>
</feature>
<dbReference type="PANTHER" id="PTHR30273">
    <property type="entry name" value="PERIPLASMIC SIGNAL SENSOR AND SIGMA FACTOR ACTIVATOR FECR-RELATED"/>
    <property type="match status" value="1"/>
</dbReference>